<dbReference type="PANTHER" id="PTHR12128:SF72">
    <property type="entry name" value="DIHYDRODIPICOLINATE SYNTHASE"/>
    <property type="match status" value="1"/>
</dbReference>
<dbReference type="Gene3D" id="3.20.20.70">
    <property type="entry name" value="Aldolase class I"/>
    <property type="match status" value="1"/>
</dbReference>
<proteinExistence type="inferred from homology"/>
<dbReference type="GeneID" id="23112914"/>
<protein>
    <submittedName>
        <fullName evidence="5">4-hydroxy-tetrahydrodipicolinate synthase</fullName>
        <ecNumber evidence="5">4.3.3.7</ecNumber>
    </submittedName>
</protein>
<comment type="similarity">
    <text evidence="2">Belongs to the DapA family.</text>
</comment>
<dbReference type="GO" id="GO:0008840">
    <property type="term" value="F:4-hydroxy-tetrahydrodipicolinate synthase activity"/>
    <property type="evidence" value="ECO:0007669"/>
    <property type="project" value="UniProtKB-EC"/>
</dbReference>
<reference evidence="5" key="1">
    <citation type="submission" date="2019-11" db="EMBL/GenBank/DDBJ databases">
        <authorList>
            <person name="Feng L."/>
        </authorList>
    </citation>
    <scope>NUCLEOTIDE SEQUENCE</scope>
    <source>
        <strain evidence="5">CbolteaeLFYP116</strain>
    </source>
</reference>
<dbReference type="EC" id="4.3.3.7" evidence="5"/>
<accession>A0A6N2S9X6</accession>
<dbReference type="PIRSF" id="PIRSF001365">
    <property type="entry name" value="DHDPS"/>
    <property type="match status" value="1"/>
</dbReference>
<evidence type="ECO:0000256" key="3">
    <source>
        <dbReference type="PIRSR" id="PIRSR001365-1"/>
    </source>
</evidence>
<sequence>MVFTQWKGIFPYLVSPVDEYGKVKEQVLRNLVEHLIGCGVHGLTPLGSTGEFFYLDWEQRREIVRIVVEAAAGRVPVVAGVAASTNRDAVFQAAEFERLGVDGILGILNVYFPLNQDGIYDYFASIADAVSCQVVVYNNPKFTGFEIEIPTLKRLSQISNINYYKDASGNTGRLLQLSNVVGNDLKIFSASAHVPVFVMMLGGAGWMAGPACLLPRESVMLYELCEKKHWDEAFRLQKIMWEVNRVFQKYNLAACVKAGLQFQGFSVGNPIPPNQPLATDAQKEVAQVIGRIQKEFHTS</sequence>
<evidence type="ECO:0000256" key="4">
    <source>
        <dbReference type="PIRSR" id="PIRSR001365-2"/>
    </source>
</evidence>
<name>A0A6N2S9X6_9FIRM</name>
<dbReference type="RefSeq" id="WP_002575126.1">
    <property type="nucleotide sequence ID" value="NZ_BAABZS010000001.1"/>
</dbReference>
<evidence type="ECO:0000313" key="5">
    <source>
        <dbReference type="EMBL" id="VYS90082.1"/>
    </source>
</evidence>
<dbReference type="PANTHER" id="PTHR12128">
    <property type="entry name" value="DIHYDRODIPICOLINATE SYNTHASE"/>
    <property type="match status" value="1"/>
</dbReference>
<dbReference type="SUPFAM" id="SSF51569">
    <property type="entry name" value="Aldolase"/>
    <property type="match status" value="1"/>
</dbReference>
<evidence type="ECO:0000256" key="1">
    <source>
        <dbReference type="ARBA" id="ARBA00023239"/>
    </source>
</evidence>
<organism evidence="5">
    <name type="scientific">Enterocloster bolteae</name>
    <dbReference type="NCBI Taxonomy" id="208479"/>
    <lineage>
        <taxon>Bacteria</taxon>
        <taxon>Bacillati</taxon>
        <taxon>Bacillota</taxon>
        <taxon>Clostridia</taxon>
        <taxon>Lachnospirales</taxon>
        <taxon>Lachnospiraceae</taxon>
        <taxon>Enterocloster</taxon>
    </lineage>
</organism>
<dbReference type="PRINTS" id="PR00146">
    <property type="entry name" value="DHPICSNTHASE"/>
</dbReference>
<dbReference type="EMBL" id="CACRTF010000009">
    <property type="protein sequence ID" value="VYS90082.1"/>
    <property type="molecule type" value="Genomic_DNA"/>
</dbReference>
<evidence type="ECO:0000256" key="2">
    <source>
        <dbReference type="PIRNR" id="PIRNR001365"/>
    </source>
</evidence>
<feature type="binding site" evidence="4">
    <location>
        <position position="207"/>
    </location>
    <ligand>
        <name>pyruvate</name>
        <dbReference type="ChEBI" id="CHEBI:15361"/>
    </ligand>
</feature>
<gene>
    <name evidence="5" type="primary">dapA_2</name>
    <name evidence="5" type="ORF">CBLFYP116_01089</name>
</gene>
<dbReference type="InterPro" id="IPR002220">
    <property type="entry name" value="DapA-like"/>
</dbReference>
<dbReference type="AlphaFoldDB" id="A0A6N2S9X6"/>
<dbReference type="Pfam" id="PF00701">
    <property type="entry name" value="DHDPS"/>
    <property type="match status" value="1"/>
</dbReference>
<feature type="binding site" evidence="4">
    <location>
        <position position="49"/>
    </location>
    <ligand>
        <name>pyruvate</name>
        <dbReference type="ChEBI" id="CHEBI:15361"/>
    </ligand>
</feature>
<feature type="active site" description="Proton donor/acceptor" evidence="3">
    <location>
        <position position="137"/>
    </location>
</feature>
<dbReference type="SMART" id="SM01130">
    <property type="entry name" value="DHDPS"/>
    <property type="match status" value="1"/>
</dbReference>
<feature type="active site" description="Schiff-base intermediate with substrate" evidence="3">
    <location>
        <position position="165"/>
    </location>
</feature>
<keyword evidence="1 2" id="KW-0456">Lyase</keyword>
<dbReference type="CDD" id="cd00408">
    <property type="entry name" value="DHDPS-like"/>
    <property type="match status" value="1"/>
</dbReference>
<dbReference type="InterPro" id="IPR013785">
    <property type="entry name" value="Aldolase_TIM"/>
</dbReference>